<name>A1S0J9_THEPD</name>
<dbReference type="PANTHER" id="PTHR34301">
    <property type="entry name" value="DNA-BINDING PROTEIN-RELATED"/>
    <property type="match status" value="1"/>
</dbReference>
<dbReference type="Proteomes" id="UP000000641">
    <property type="component" value="Chromosome"/>
</dbReference>
<evidence type="ECO:0000259" key="1">
    <source>
        <dbReference type="Pfam" id="PF01637"/>
    </source>
</evidence>
<accession>A1S0J9</accession>
<evidence type="ECO:0000313" key="3">
    <source>
        <dbReference type="EMBL" id="ABL78979.1"/>
    </source>
</evidence>
<dbReference type="Gene3D" id="1.10.10.10">
    <property type="entry name" value="Winged helix-like DNA-binding domain superfamily/Winged helix DNA-binding domain"/>
    <property type="match status" value="1"/>
</dbReference>
<dbReference type="EnsemblBacteria" id="ABL78979">
    <property type="protein sequence ID" value="ABL78979"/>
    <property type="gene ID" value="Tpen_1584"/>
</dbReference>
<dbReference type="Pfam" id="PF01637">
    <property type="entry name" value="ATPase_2"/>
    <property type="match status" value="1"/>
</dbReference>
<proteinExistence type="predicted"/>
<dbReference type="Gene3D" id="3.40.50.300">
    <property type="entry name" value="P-loop containing nucleotide triphosphate hydrolases"/>
    <property type="match status" value="1"/>
</dbReference>
<dbReference type="GeneID" id="4600548"/>
<keyword evidence="4" id="KW-1185">Reference proteome</keyword>
<dbReference type="SUPFAM" id="SSF46785">
    <property type="entry name" value="Winged helix' DNA-binding domain"/>
    <property type="match status" value="1"/>
</dbReference>
<feature type="domain" description="ATPase" evidence="1">
    <location>
        <begin position="15"/>
        <end position="247"/>
    </location>
</feature>
<dbReference type="Pfam" id="PF21100">
    <property type="entry name" value="WHD_MCM"/>
    <property type="match status" value="1"/>
</dbReference>
<dbReference type="AlphaFoldDB" id="A1S0J9"/>
<protein>
    <submittedName>
        <fullName evidence="3">ATPase</fullName>
    </submittedName>
</protein>
<dbReference type="eggNOG" id="arCOG03169">
    <property type="taxonomic scope" value="Archaea"/>
</dbReference>
<dbReference type="InterPro" id="IPR027417">
    <property type="entry name" value="P-loop_NTPase"/>
</dbReference>
<dbReference type="GO" id="GO:0005524">
    <property type="term" value="F:ATP binding"/>
    <property type="evidence" value="ECO:0007669"/>
    <property type="project" value="InterPro"/>
</dbReference>
<dbReference type="HOGENOM" id="CLU_061108_0_0_2"/>
<dbReference type="Gene3D" id="1.10.8.60">
    <property type="match status" value="1"/>
</dbReference>
<dbReference type="InterPro" id="IPR036390">
    <property type="entry name" value="WH_DNA-bd_sf"/>
</dbReference>
<reference evidence="4" key="1">
    <citation type="journal article" date="2008" name="J. Bacteriol.">
        <title>Genome sequence of Thermofilum pendens reveals an exceptional loss of biosynthetic pathways without genome reduction.</title>
        <authorList>
            <person name="Anderson I."/>
            <person name="Rodriguez J."/>
            <person name="Susanti D."/>
            <person name="Porat I."/>
            <person name="Reich C."/>
            <person name="Ulrich L.E."/>
            <person name="Elkins J.G."/>
            <person name="Mavromatis K."/>
            <person name="Lykidis A."/>
            <person name="Kim E."/>
            <person name="Thompson L.S."/>
            <person name="Nolan M."/>
            <person name="Land M."/>
            <person name="Copeland A."/>
            <person name="Lapidus A."/>
            <person name="Lucas S."/>
            <person name="Detter C."/>
            <person name="Zhulin I.B."/>
            <person name="Olsen G.J."/>
            <person name="Whitman W."/>
            <person name="Mukhopadhyay B."/>
            <person name="Bristow J."/>
            <person name="Kyrpides N."/>
        </authorList>
    </citation>
    <scope>NUCLEOTIDE SEQUENCE [LARGE SCALE GENOMIC DNA]</scope>
    <source>
        <strain evidence="4">DSM 2475 / Hrk 5</strain>
    </source>
</reference>
<dbReference type="InterPro" id="IPR048907">
    <property type="entry name" value="WHD_MCM_arc"/>
</dbReference>
<sequence>MLFDPRPKERKEDLYDFERELGELEKFVGEPLVVVSGLRRTGKTSLILTALNELGEVYVYVDLREGASSAAGIYKLLSRSFGETYRRLGGGVGELFRRVLSRVRGVSFMGLEVSLDWSPRGRPLLSELFDALDELGERLGRKVVVVLDEFQRARTGFGLALQNAVAHSYDFNRNVSFVLSGSEMGVLYGVLGNPEGPLYGRAYVEVRTRKLSAEESLDFLRRGFEEAGLEVEGRELERAVNELDGIIGWLTYYGYLRLRGKGSLEEIVSEATALARRELEEFLSTRMSRRYRLVMRLLARGVKEWSELKRELERAEGREVSDRALYEVLQHLKKHSLIDENNEYTDPVNRRAALEL</sequence>
<evidence type="ECO:0000313" key="4">
    <source>
        <dbReference type="Proteomes" id="UP000000641"/>
    </source>
</evidence>
<dbReference type="PANTHER" id="PTHR34301:SF8">
    <property type="entry name" value="ATPASE DOMAIN-CONTAINING PROTEIN"/>
    <property type="match status" value="1"/>
</dbReference>
<dbReference type="EMBL" id="CP000505">
    <property type="protein sequence ID" value="ABL78979.1"/>
    <property type="molecule type" value="Genomic_DNA"/>
</dbReference>
<dbReference type="InterPro" id="IPR011579">
    <property type="entry name" value="ATPase_dom"/>
</dbReference>
<dbReference type="InterPro" id="IPR036388">
    <property type="entry name" value="WH-like_DNA-bd_sf"/>
</dbReference>
<dbReference type="STRING" id="368408.Tpen_1584"/>
<gene>
    <name evidence="3" type="ordered locus">Tpen_1584</name>
</gene>
<dbReference type="KEGG" id="tpe:Tpen_1584"/>
<dbReference type="OrthoDB" id="132045at2157"/>
<dbReference type="SUPFAM" id="SSF52540">
    <property type="entry name" value="P-loop containing nucleoside triphosphate hydrolases"/>
    <property type="match status" value="1"/>
</dbReference>
<dbReference type="RefSeq" id="WP_011753244.1">
    <property type="nucleotide sequence ID" value="NC_008698.1"/>
</dbReference>
<organism evidence="3 4">
    <name type="scientific">Thermofilum pendens (strain DSM 2475 / Hrk 5)</name>
    <dbReference type="NCBI Taxonomy" id="368408"/>
    <lineage>
        <taxon>Archaea</taxon>
        <taxon>Thermoproteota</taxon>
        <taxon>Thermoprotei</taxon>
        <taxon>Thermofilales</taxon>
        <taxon>Thermofilaceae</taxon>
        <taxon>Thermofilum</taxon>
    </lineage>
</organism>
<evidence type="ECO:0000259" key="2">
    <source>
        <dbReference type="Pfam" id="PF21100"/>
    </source>
</evidence>
<feature type="domain" description="MCM C-terminal" evidence="2">
    <location>
        <begin position="288"/>
        <end position="342"/>
    </location>
</feature>